<dbReference type="KEGG" id="gsn:YC6258_03939"/>
<evidence type="ECO:0000259" key="2">
    <source>
        <dbReference type="Pfam" id="PF08241"/>
    </source>
</evidence>
<comment type="similarity">
    <text evidence="1">Belongs to the class I-like SAM-binding methyltransferase superfamily. CmoM family.</text>
</comment>
<evidence type="ECO:0000256" key="1">
    <source>
        <dbReference type="HAMAP-Rule" id="MF_02057"/>
    </source>
</evidence>
<dbReference type="EMBL" id="CP007142">
    <property type="protein sequence ID" value="AJQ95975.1"/>
    <property type="molecule type" value="Genomic_DNA"/>
</dbReference>
<comment type="function">
    <text evidence="1">Catalyzes the methylation of 5-carboxymethoxyuridine (cmo5U) to form 5-methoxycarbonylmethoxyuridine (mcmo5U) at position 34 in tRNAs.</text>
</comment>
<dbReference type="SUPFAM" id="SSF53335">
    <property type="entry name" value="S-adenosyl-L-methionine-dependent methyltransferases"/>
    <property type="match status" value="1"/>
</dbReference>
<dbReference type="GO" id="GO:0008757">
    <property type="term" value="F:S-adenosylmethionine-dependent methyltransferase activity"/>
    <property type="evidence" value="ECO:0007669"/>
    <property type="project" value="InterPro"/>
</dbReference>
<feature type="binding site" evidence="1">
    <location>
        <position position="73"/>
    </location>
    <ligand>
        <name>S-adenosyl-L-methionine</name>
        <dbReference type="ChEBI" id="CHEBI:59789"/>
    </ligand>
</feature>
<keyword evidence="1" id="KW-0819">tRNA processing</keyword>
<gene>
    <name evidence="1" type="primary">cmoM</name>
    <name evidence="3" type="ORF">YC6258_03939</name>
</gene>
<reference evidence="3 4" key="1">
    <citation type="submission" date="2014-01" db="EMBL/GenBank/DDBJ databases">
        <title>Full genme sequencing of cellulolytic bacterium Gynuella sunshinyii YC6258T gen. nov., sp. nov.</title>
        <authorList>
            <person name="Khan H."/>
            <person name="Chung E.J."/>
            <person name="Chung Y.R."/>
        </authorList>
    </citation>
    <scope>NUCLEOTIDE SEQUENCE [LARGE SCALE GENOMIC DNA]</scope>
    <source>
        <strain evidence="3 4">YC6258</strain>
    </source>
</reference>
<name>A0A0C5V9C6_9GAMM</name>
<dbReference type="OrthoDB" id="4697647at2"/>
<keyword evidence="4" id="KW-1185">Reference proteome</keyword>
<dbReference type="EC" id="2.1.1.-" evidence="1"/>
<dbReference type="InterPro" id="IPR013216">
    <property type="entry name" value="Methyltransf_11"/>
</dbReference>
<dbReference type="GO" id="GO:0006400">
    <property type="term" value="P:tRNA modification"/>
    <property type="evidence" value="ECO:0007669"/>
    <property type="project" value="UniProtKB-UniRule"/>
</dbReference>
<proteinExistence type="inferred from homology"/>
<dbReference type="HOGENOM" id="CLU_061533_0_0_6"/>
<accession>A0A0C5V9C6</accession>
<keyword evidence="1" id="KW-0808">Transferase</keyword>
<sequence length="256" mass="29517">MQDVNFDPLVDRFKANIFDSLKGRIRRAVILDRLQRIDPFPEILMPMVADVGGGFGEMSLYFASQGAVVDYIDLSENMAAMMQERLNDYPQYLDKITVRNGRFQDLIDTPYDLVHCQAVLEWLADPWQGLKILCDSVKPGGYLLLTFYNRDSIIFKNLIKGNFRKAFSEEMAGDARGLTPINPLDKDQVFDFLTAENMMVDNWFGVRSFSDYLYPHVNKQNPKIEKAILDAELKVCEREPYRSLARYIGVIARRPH</sequence>
<feature type="domain" description="Methyltransferase type 11" evidence="2">
    <location>
        <begin position="50"/>
        <end position="144"/>
    </location>
</feature>
<organism evidence="3 4">
    <name type="scientific">Gynuella sunshinyii YC6258</name>
    <dbReference type="NCBI Taxonomy" id="1445510"/>
    <lineage>
        <taxon>Bacteria</taxon>
        <taxon>Pseudomonadati</taxon>
        <taxon>Pseudomonadota</taxon>
        <taxon>Gammaproteobacteria</taxon>
        <taxon>Oceanospirillales</taxon>
        <taxon>Saccharospirillaceae</taxon>
        <taxon>Gynuella</taxon>
    </lineage>
</organism>
<dbReference type="InterPro" id="IPR033664">
    <property type="entry name" value="Cmo5U_methylTrfase"/>
</dbReference>
<keyword evidence="1" id="KW-0949">S-adenosyl-L-methionine</keyword>
<dbReference type="CDD" id="cd02440">
    <property type="entry name" value="AdoMet_MTases"/>
    <property type="match status" value="1"/>
</dbReference>
<dbReference type="AlphaFoldDB" id="A0A0C5V9C6"/>
<dbReference type="InterPro" id="IPR029063">
    <property type="entry name" value="SAM-dependent_MTases_sf"/>
</dbReference>
<protein>
    <recommendedName>
        <fullName evidence="1">tRNA 5-carboxymethoxyuridine methyltransferase</fullName>
        <ecNumber evidence="1">2.1.1.-</ecNumber>
    </recommendedName>
    <alternativeName>
        <fullName evidence="1">cmo5U methyltransferase</fullName>
    </alternativeName>
</protein>
<dbReference type="Gene3D" id="3.40.50.150">
    <property type="entry name" value="Vaccinia Virus protein VP39"/>
    <property type="match status" value="1"/>
</dbReference>
<dbReference type="Proteomes" id="UP000032266">
    <property type="component" value="Chromosome"/>
</dbReference>
<evidence type="ECO:0000313" key="4">
    <source>
        <dbReference type="Proteomes" id="UP000032266"/>
    </source>
</evidence>
<evidence type="ECO:0000313" key="3">
    <source>
        <dbReference type="EMBL" id="AJQ95975.1"/>
    </source>
</evidence>
<dbReference type="PANTHER" id="PTHR43591">
    <property type="entry name" value="METHYLTRANSFERASE"/>
    <property type="match status" value="1"/>
</dbReference>
<dbReference type="STRING" id="1445510.YC6258_03939"/>
<dbReference type="HAMAP" id="MF_02057">
    <property type="entry name" value="tRNA_methyltr_CmoM"/>
    <property type="match status" value="1"/>
</dbReference>
<dbReference type="GO" id="GO:0097697">
    <property type="term" value="F:tRNA (5-carboxymethoxyuridine(34)-5-O)-methyltransferase activity"/>
    <property type="evidence" value="ECO:0007669"/>
    <property type="project" value="UniProtKB-UniRule"/>
</dbReference>
<dbReference type="Pfam" id="PF08241">
    <property type="entry name" value="Methyltransf_11"/>
    <property type="match status" value="1"/>
</dbReference>
<feature type="binding site" evidence="1">
    <location>
        <position position="26"/>
    </location>
    <ligand>
        <name>S-adenosyl-L-methionine</name>
        <dbReference type="ChEBI" id="CHEBI:59789"/>
    </ligand>
</feature>
<feature type="binding site" evidence="1">
    <location>
        <begin position="52"/>
        <end position="53"/>
    </location>
    <ligand>
        <name>S-adenosyl-L-methionine</name>
        <dbReference type="ChEBI" id="CHEBI:59789"/>
    </ligand>
</feature>
<dbReference type="GO" id="GO:0032259">
    <property type="term" value="P:methylation"/>
    <property type="evidence" value="ECO:0007669"/>
    <property type="project" value="UniProtKB-KW"/>
</dbReference>
<comment type="caution">
    <text evidence="1">Lacks conserved residue(s) required for the propagation of feature annotation.</text>
</comment>
<comment type="catalytic activity">
    <reaction evidence="1">
        <text>5-carboxymethoxyuridine(34) in tRNA + S-adenosyl-L-methionine = 5-methoxycarbonylmethoxyuridine(34) in tRNA + S-adenosyl-L-homocysteine</text>
        <dbReference type="Rhea" id="RHEA:54080"/>
        <dbReference type="Rhea" id="RHEA-COMP:13383"/>
        <dbReference type="Rhea" id="RHEA-COMP:13781"/>
        <dbReference type="ChEBI" id="CHEBI:57856"/>
        <dbReference type="ChEBI" id="CHEBI:59789"/>
        <dbReference type="ChEBI" id="CHEBI:136879"/>
        <dbReference type="ChEBI" id="CHEBI:138053"/>
    </reaction>
</comment>
<dbReference type="RefSeq" id="WP_044618109.1">
    <property type="nucleotide sequence ID" value="NZ_CP007142.1"/>
</dbReference>
<keyword evidence="1 3" id="KW-0489">Methyltransferase</keyword>